<evidence type="ECO:0000313" key="4">
    <source>
        <dbReference type="Proteomes" id="UP000008467"/>
    </source>
</evidence>
<evidence type="ECO:0000259" key="2">
    <source>
        <dbReference type="Pfam" id="PF14268"/>
    </source>
</evidence>
<dbReference type="RefSeq" id="WP_013657890.1">
    <property type="nucleotide sequence ID" value="NC_015275.1"/>
</dbReference>
<dbReference type="HOGENOM" id="CLU_075236_0_0_9"/>
<dbReference type="STRING" id="642492.Clole_2913"/>
<organism evidence="3 4">
    <name type="scientific">Cellulosilyticum lentocellum (strain ATCC 49066 / DSM 5427 / NCIMB 11756 / RHM5)</name>
    <name type="common">Clostridium lentocellum</name>
    <dbReference type="NCBI Taxonomy" id="642492"/>
    <lineage>
        <taxon>Bacteria</taxon>
        <taxon>Bacillati</taxon>
        <taxon>Bacillota</taxon>
        <taxon>Clostridia</taxon>
        <taxon>Lachnospirales</taxon>
        <taxon>Cellulosilyticaceae</taxon>
        <taxon>Cellulosilyticum</taxon>
    </lineage>
</organism>
<dbReference type="GO" id="GO:0016747">
    <property type="term" value="F:acyltransferase activity, transferring groups other than amino-acyl groups"/>
    <property type="evidence" value="ECO:0007669"/>
    <property type="project" value="InterPro"/>
</dbReference>
<dbReference type="AlphaFoldDB" id="F2JLT4"/>
<keyword evidence="3" id="KW-0808">Transferase</keyword>
<accession>F2JLT4</accession>
<reference evidence="3 4" key="1">
    <citation type="journal article" date="2011" name="J. Bacteriol.">
        <title>Complete genome sequence of the cellulose-degrading bacterium Cellulosilyticum lentocellum.</title>
        <authorList>
            <consortium name="US DOE Joint Genome Institute"/>
            <person name="Miller D.A."/>
            <person name="Suen G."/>
            <person name="Bruce D."/>
            <person name="Copeland A."/>
            <person name="Cheng J.F."/>
            <person name="Detter C."/>
            <person name="Goodwin L.A."/>
            <person name="Han C.S."/>
            <person name="Hauser L.J."/>
            <person name="Land M.L."/>
            <person name="Lapidus A."/>
            <person name="Lucas S."/>
            <person name="Meincke L."/>
            <person name="Pitluck S."/>
            <person name="Tapia R."/>
            <person name="Teshima H."/>
            <person name="Woyke T."/>
            <person name="Fox B.G."/>
            <person name="Angert E.R."/>
            <person name="Currie C.R."/>
        </authorList>
    </citation>
    <scope>NUCLEOTIDE SEQUENCE [LARGE SCALE GENOMIC DNA]</scope>
    <source>
        <strain evidence="4">ATCC 49066 / DSM 5427 / NCIMB 11756 / RHM5</strain>
    </source>
</reference>
<dbReference type="Proteomes" id="UP000008467">
    <property type="component" value="Chromosome"/>
</dbReference>
<gene>
    <name evidence="3" type="ordered locus">Clole_2913</name>
</gene>
<protein>
    <submittedName>
        <fullName evidence="3">GCN5-related N-acetyltransferase</fullName>
    </submittedName>
</protein>
<evidence type="ECO:0000259" key="1">
    <source>
        <dbReference type="Pfam" id="PF00583"/>
    </source>
</evidence>
<name>F2JLT4_CELLD</name>
<dbReference type="CDD" id="cd04301">
    <property type="entry name" value="NAT_SF"/>
    <property type="match status" value="1"/>
</dbReference>
<dbReference type="Pfam" id="PF00583">
    <property type="entry name" value="Acetyltransf_1"/>
    <property type="match status" value="1"/>
</dbReference>
<evidence type="ECO:0000313" key="3">
    <source>
        <dbReference type="EMBL" id="ADZ84610.1"/>
    </source>
</evidence>
<dbReference type="Gene3D" id="3.40.630.30">
    <property type="match status" value="1"/>
</dbReference>
<dbReference type="SUPFAM" id="SSF55729">
    <property type="entry name" value="Acyl-CoA N-acyltransferases (Nat)"/>
    <property type="match status" value="1"/>
</dbReference>
<feature type="domain" description="N-acetyltransferase" evidence="1">
    <location>
        <begin position="18"/>
        <end position="110"/>
    </location>
</feature>
<dbReference type="InterPro" id="IPR025685">
    <property type="entry name" value="YoaP-like_dom"/>
</dbReference>
<dbReference type="eggNOG" id="COG1246">
    <property type="taxonomic scope" value="Bacteria"/>
</dbReference>
<keyword evidence="4" id="KW-1185">Reference proteome</keyword>
<sequence length="248" mass="27958">MKIIRVTKENLEKEHICCAISSNKDCQVVAKKRWMSRQLEEGLVFEKADVRGKAFIEYIPAEKAWCPVDAPGYMFINCLWVSGQFKGKGIANELLSSCIENSKSEGKQGIVIISSAKKRPFLADPTFLKYKGFTVADEANPYFTLMYLPFDETTLKPKFKTCAKQGMIEEKGVVIYYSAQCPFTAKYVPLAEQVVTSKGIAFKAIEYKSANEAQVAAVPSTSYSLFYNGRFITNEILSEKRLEKLLEE</sequence>
<proteinExistence type="predicted"/>
<dbReference type="InterPro" id="IPR000182">
    <property type="entry name" value="GNAT_dom"/>
</dbReference>
<dbReference type="Pfam" id="PF14268">
    <property type="entry name" value="YoaP"/>
    <property type="match status" value="1"/>
</dbReference>
<dbReference type="KEGG" id="cle:Clole_2913"/>
<dbReference type="EMBL" id="CP002582">
    <property type="protein sequence ID" value="ADZ84610.1"/>
    <property type="molecule type" value="Genomic_DNA"/>
</dbReference>
<dbReference type="InterPro" id="IPR016181">
    <property type="entry name" value="Acyl_CoA_acyltransferase"/>
</dbReference>
<feature type="domain" description="YoaP-like" evidence="2">
    <location>
        <begin position="202"/>
        <end position="244"/>
    </location>
</feature>